<reference evidence="3" key="1">
    <citation type="submission" date="2023-07" db="EMBL/GenBank/DDBJ databases">
        <title>Whole genome shotgun sequence of Streptomyces cacaoi subsp. asoensis NBRC 13813.</title>
        <authorList>
            <person name="Komaki H."/>
            <person name="Tamura T."/>
        </authorList>
    </citation>
    <scope>NUCLEOTIDE SEQUENCE [LARGE SCALE GENOMIC DNA]</scope>
    <source>
        <strain evidence="3">NBRC 13813</strain>
    </source>
</reference>
<evidence type="ECO:0000313" key="2">
    <source>
        <dbReference type="EMBL" id="GHI62890.1"/>
    </source>
</evidence>
<dbReference type="Proteomes" id="UP000649259">
    <property type="component" value="Unassembled WGS sequence"/>
</dbReference>
<gene>
    <name evidence="2" type="ORF">Saso_45400</name>
</gene>
<proteinExistence type="predicted"/>
<name>A0ABQ3S440_9ACTN</name>
<accession>A0ABQ3S440</accession>
<dbReference type="EMBL" id="BNEB01000003">
    <property type="protein sequence ID" value="GHI62890.1"/>
    <property type="molecule type" value="Genomic_DNA"/>
</dbReference>
<feature type="region of interest" description="Disordered" evidence="1">
    <location>
        <begin position="1"/>
        <end position="54"/>
    </location>
</feature>
<protein>
    <submittedName>
        <fullName evidence="2">Uncharacterized protein</fullName>
    </submittedName>
</protein>
<sequence>MQTDEEMDEYVHEPDANQRPGSPPTPALPRPSTEPVTAPVTAPVTRPSPPGGRARIYAPHSTRALRRFPEPAVRSARRVNPTDRIGISAHMRSRPGPLVSLPYFALPNRHSRA</sequence>
<evidence type="ECO:0000313" key="3">
    <source>
        <dbReference type="Proteomes" id="UP000649259"/>
    </source>
</evidence>
<keyword evidence="3" id="KW-1185">Reference proteome</keyword>
<evidence type="ECO:0000256" key="1">
    <source>
        <dbReference type="SAM" id="MobiDB-lite"/>
    </source>
</evidence>
<organism evidence="2 3">
    <name type="scientific">Streptomyces asoensis</name>
    <dbReference type="NCBI Taxonomy" id="249586"/>
    <lineage>
        <taxon>Bacteria</taxon>
        <taxon>Bacillati</taxon>
        <taxon>Actinomycetota</taxon>
        <taxon>Actinomycetes</taxon>
        <taxon>Kitasatosporales</taxon>
        <taxon>Streptomycetaceae</taxon>
        <taxon>Streptomyces</taxon>
    </lineage>
</organism>
<comment type="caution">
    <text evidence="2">The sequence shown here is derived from an EMBL/GenBank/DDBJ whole genome shotgun (WGS) entry which is preliminary data.</text>
</comment>